<reference evidence="2" key="1">
    <citation type="submission" date="2014-11" db="EMBL/GenBank/DDBJ databases">
        <title>Hymenobacter sp. DG25B genome submission.</title>
        <authorList>
            <person name="Jung H.-Y."/>
            <person name="Kim M.K."/>
            <person name="Srinivasan S."/>
            <person name="Lim S."/>
        </authorList>
    </citation>
    <scope>NUCLEOTIDE SEQUENCE [LARGE SCALE GENOMIC DNA]</scope>
    <source>
        <strain evidence="2">DY59</strain>
    </source>
</reference>
<proteinExistence type="predicted"/>
<gene>
    <name evidence="1" type="ORF">QR90_14240</name>
</gene>
<dbReference type="EMBL" id="CP010028">
    <property type="protein sequence ID" value="AIZ45978.1"/>
    <property type="molecule type" value="Genomic_DNA"/>
</dbReference>
<dbReference type="RefSeq" id="WP_039685536.1">
    <property type="nucleotide sequence ID" value="NZ_CP010028.1"/>
</dbReference>
<dbReference type="KEGG" id="dsw:QR90_14240"/>
<name>A0A0A7KMV2_9DEIO</name>
<organism evidence="1 2">
    <name type="scientific">Deinococcus radiopugnans</name>
    <dbReference type="NCBI Taxonomy" id="57497"/>
    <lineage>
        <taxon>Bacteria</taxon>
        <taxon>Thermotogati</taxon>
        <taxon>Deinococcota</taxon>
        <taxon>Deinococci</taxon>
        <taxon>Deinococcales</taxon>
        <taxon>Deinococcaceae</taxon>
        <taxon>Deinococcus</taxon>
    </lineage>
</organism>
<dbReference type="HOGENOM" id="CLU_1568167_0_0_0"/>
<dbReference type="AlphaFoldDB" id="A0A0A7KMV2"/>
<evidence type="ECO:0000313" key="1">
    <source>
        <dbReference type="EMBL" id="AIZ45978.1"/>
    </source>
</evidence>
<evidence type="ECO:0000313" key="2">
    <source>
        <dbReference type="Proteomes" id="UP000030634"/>
    </source>
</evidence>
<accession>A0A0A7KMV2</accession>
<dbReference type="Proteomes" id="UP000030634">
    <property type="component" value="Chromosome"/>
</dbReference>
<protein>
    <submittedName>
        <fullName evidence="1">Uncharacterized protein</fullName>
    </submittedName>
</protein>
<sequence>MPNRAVSVLDFVTAVQASVARDFGREGGDPSALVVQHIELELKTVLSEKAGGGFEWRLVTATDEATSAQTQTLSLCWERKAPEKTATTEALPADLEYQLITGLSALRIGAEEWTRLSRNLPFQSVGGQLVFAVAVREDGSLYIGKFGGGAGQERLHTVTLKLAPLAAPDA</sequence>